<dbReference type="Proteomes" id="UP000199301">
    <property type="component" value="Unassembled WGS sequence"/>
</dbReference>
<dbReference type="PIRSF" id="PIRSF005962">
    <property type="entry name" value="Pept_M20D_amidohydro"/>
    <property type="match status" value="1"/>
</dbReference>
<dbReference type="Gene3D" id="3.40.630.10">
    <property type="entry name" value="Zn peptidases"/>
    <property type="match status" value="1"/>
</dbReference>
<dbReference type="OrthoDB" id="9777385at2"/>
<feature type="compositionally biased region" description="Polar residues" evidence="2">
    <location>
        <begin position="8"/>
        <end position="18"/>
    </location>
</feature>
<dbReference type="RefSeq" id="WP_092524068.1">
    <property type="nucleotide sequence ID" value="NZ_FNKO01000002.1"/>
</dbReference>
<keyword evidence="3" id="KW-0378">Hydrolase</keyword>
<feature type="binding site" evidence="1">
    <location>
        <position position="222"/>
    </location>
    <ligand>
        <name>Mn(2+)</name>
        <dbReference type="ChEBI" id="CHEBI:29035"/>
        <label>2</label>
    </ligand>
</feature>
<evidence type="ECO:0000313" key="4">
    <source>
        <dbReference type="Proteomes" id="UP000199301"/>
    </source>
</evidence>
<dbReference type="InterPro" id="IPR036264">
    <property type="entry name" value="Bact_exopeptidase_dim_dom"/>
</dbReference>
<accession>A0A1H1EEZ5</accession>
<dbReference type="CDD" id="cd08014">
    <property type="entry name" value="M20_Acy1-like"/>
    <property type="match status" value="1"/>
</dbReference>
<feature type="region of interest" description="Disordered" evidence="2">
    <location>
        <begin position="1"/>
        <end position="84"/>
    </location>
</feature>
<feature type="region of interest" description="Disordered" evidence="2">
    <location>
        <begin position="400"/>
        <end position="419"/>
    </location>
</feature>
<keyword evidence="1" id="KW-0464">Manganese</keyword>
<keyword evidence="4" id="KW-1185">Reference proteome</keyword>
<dbReference type="STRING" id="995062.SAMN04489718_2510"/>
<name>A0A1H1EEZ5_9ACTN</name>
<feature type="binding site" evidence="1">
    <location>
        <position position="445"/>
    </location>
    <ligand>
        <name>Mn(2+)</name>
        <dbReference type="ChEBI" id="CHEBI:29035"/>
        <label>2</label>
    </ligand>
</feature>
<reference evidence="4" key="1">
    <citation type="submission" date="2016-10" db="EMBL/GenBank/DDBJ databases">
        <authorList>
            <person name="Varghese N."/>
            <person name="Submissions S."/>
        </authorList>
    </citation>
    <scope>NUCLEOTIDE SEQUENCE [LARGE SCALE GENOMIC DNA]</scope>
    <source>
        <strain evidence="4">DSM 45459</strain>
    </source>
</reference>
<dbReference type="AlphaFoldDB" id="A0A1H1EEZ5"/>
<evidence type="ECO:0000256" key="1">
    <source>
        <dbReference type="PIRSR" id="PIRSR005962-1"/>
    </source>
</evidence>
<organism evidence="3 4">
    <name type="scientific">Actinopolyspora saharensis</name>
    <dbReference type="NCBI Taxonomy" id="995062"/>
    <lineage>
        <taxon>Bacteria</taxon>
        <taxon>Bacillati</taxon>
        <taxon>Actinomycetota</taxon>
        <taxon>Actinomycetes</taxon>
        <taxon>Actinopolysporales</taxon>
        <taxon>Actinopolysporaceae</taxon>
        <taxon>Actinopolyspora</taxon>
    </lineage>
</organism>
<feature type="compositionally biased region" description="Polar residues" evidence="2">
    <location>
        <begin position="404"/>
        <end position="414"/>
    </location>
</feature>
<feature type="binding site" evidence="1">
    <location>
        <position position="247"/>
    </location>
    <ligand>
        <name>Mn(2+)</name>
        <dbReference type="ChEBI" id="CHEBI:29035"/>
        <label>2</label>
    </ligand>
</feature>
<dbReference type="GO" id="GO:0046872">
    <property type="term" value="F:metal ion binding"/>
    <property type="evidence" value="ECO:0007669"/>
    <property type="project" value="UniProtKB-KW"/>
</dbReference>
<comment type="cofactor">
    <cofactor evidence="1">
        <name>Mn(2+)</name>
        <dbReference type="ChEBI" id="CHEBI:29035"/>
    </cofactor>
    <text evidence="1">The Mn(2+) ion enhances activity.</text>
</comment>
<dbReference type="PANTHER" id="PTHR11014">
    <property type="entry name" value="PEPTIDASE M20 FAMILY MEMBER"/>
    <property type="match status" value="1"/>
</dbReference>
<keyword evidence="1" id="KW-0479">Metal-binding</keyword>
<sequence length="473" mass="49658">MTALDSRGPNTHGGNSVIDTAGPAADPLEERAEDQEPPTGVTGEDEPGDPPRPGRNSSTGPESARQETMGDVRSGVTDLGEGRGPGWLDEWLAANSERVVAWRRQLHAEPELSRDEHRTTSWLAERLTELGLRPRILPVGTGLICDLVGESSSARTIALRADIDALPLTEATGAPFASNAQGVAHCCGHDAHTAVLLGTATALASAPRLPGRVRLIFQPAEEVMPGGALDVLAAGGLDGVDRIFGLHCDPRLPVGTVGTRIGALTSASDLLEVRLNSQGGHTSRPHLTGDLVYALGALITGLPALLSRRVDPRTGTVLAWGAVRSGEAANAIPQEGTLRGTLRTGDRDTWAELGPLVRELVQGLLDPLGVGFDLQHRRGVPPVVNDSESTRLMRAAVGEALGEQAQSGTPQSSGGEDFGWYLEHAPGSFARLGVAGPDTPSTDLHQPNFELDERALLVGVRTMVHTALAALRE</sequence>
<dbReference type="Gene3D" id="3.30.70.360">
    <property type="match status" value="1"/>
</dbReference>
<evidence type="ECO:0000313" key="3">
    <source>
        <dbReference type="EMBL" id="SDQ87307.1"/>
    </source>
</evidence>
<dbReference type="SUPFAM" id="SSF53187">
    <property type="entry name" value="Zn-dependent exopeptidases"/>
    <property type="match status" value="1"/>
</dbReference>
<feature type="binding site" evidence="1">
    <location>
        <position position="187"/>
    </location>
    <ligand>
        <name>Mn(2+)</name>
        <dbReference type="ChEBI" id="CHEBI:29035"/>
        <label>2</label>
    </ligand>
</feature>
<feature type="binding site" evidence="1">
    <location>
        <position position="189"/>
    </location>
    <ligand>
        <name>Mn(2+)</name>
        <dbReference type="ChEBI" id="CHEBI:29035"/>
        <label>2</label>
    </ligand>
</feature>
<protein>
    <submittedName>
        <fullName evidence="3">Amidohydrolase</fullName>
    </submittedName>
</protein>
<dbReference type="PANTHER" id="PTHR11014:SF63">
    <property type="entry name" value="METALLOPEPTIDASE, PUTATIVE (AFU_ORTHOLOGUE AFUA_6G09600)-RELATED"/>
    <property type="match status" value="1"/>
</dbReference>
<proteinExistence type="predicted"/>
<dbReference type="InterPro" id="IPR002933">
    <property type="entry name" value="Peptidase_M20"/>
</dbReference>
<dbReference type="EMBL" id="FNKO01000002">
    <property type="protein sequence ID" value="SDQ87307.1"/>
    <property type="molecule type" value="Genomic_DNA"/>
</dbReference>
<dbReference type="GO" id="GO:0016787">
    <property type="term" value="F:hydrolase activity"/>
    <property type="evidence" value="ECO:0007669"/>
    <property type="project" value="UniProtKB-KW"/>
</dbReference>
<evidence type="ECO:0000256" key="2">
    <source>
        <dbReference type="SAM" id="MobiDB-lite"/>
    </source>
</evidence>
<dbReference type="NCBIfam" id="TIGR01891">
    <property type="entry name" value="amidohydrolases"/>
    <property type="match status" value="1"/>
</dbReference>
<dbReference type="Pfam" id="PF01546">
    <property type="entry name" value="Peptidase_M20"/>
    <property type="match status" value="1"/>
</dbReference>
<dbReference type="InterPro" id="IPR017439">
    <property type="entry name" value="Amidohydrolase"/>
</dbReference>
<dbReference type="SUPFAM" id="SSF55031">
    <property type="entry name" value="Bacterial exopeptidase dimerisation domain"/>
    <property type="match status" value="1"/>
</dbReference>
<gene>
    <name evidence="3" type="ORF">SAMN04489718_2510</name>
</gene>